<keyword evidence="4" id="KW-0808">Transferase</keyword>
<dbReference type="Proteomes" id="UP000003586">
    <property type="component" value="Chromosome"/>
</dbReference>
<feature type="signal peptide" evidence="2">
    <location>
        <begin position="1"/>
        <end position="18"/>
    </location>
</feature>
<keyword evidence="1" id="KW-0472">Membrane</keyword>
<evidence type="ECO:0000313" key="4">
    <source>
        <dbReference type="EMBL" id="AHF16252.1"/>
    </source>
</evidence>
<dbReference type="Pfam" id="PF06580">
    <property type="entry name" value="His_kinase"/>
    <property type="match status" value="1"/>
</dbReference>
<feature type="domain" description="Histidine kinase" evidence="3">
    <location>
        <begin position="472"/>
        <end position="567"/>
    </location>
</feature>
<dbReference type="Pfam" id="PF02518">
    <property type="entry name" value="HATPase_c"/>
    <property type="match status" value="1"/>
</dbReference>
<dbReference type="InterPro" id="IPR010559">
    <property type="entry name" value="Sig_transdc_His_kin_internal"/>
</dbReference>
<dbReference type="KEGG" id="nso:NIASO_15990"/>
<dbReference type="SMART" id="SM00387">
    <property type="entry name" value="HATPase_c"/>
    <property type="match status" value="1"/>
</dbReference>
<dbReference type="STRING" id="929713.NIASO_15990"/>
<evidence type="ECO:0000313" key="5">
    <source>
        <dbReference type="Proteomes" id="UP000003586"/>
    </source>
</evidence>
<dbReference type="RefSeq" id="WP_008587125.1">
    <property type="nucleotide sequence ID" value="NZ_CP007035.1"/>
</dbReference>
<dbReference type="InterPro" id="IPR050640">
    <property type="entry name" value="Bact_2-comp_sensor_kinase"/>
</dbReference>
<dbReference type="GO" id="GO:0016020">
    <property type="term" value="C:membrane"/>
    <property type="evidence" value="ECO:0007669"/>
    <property type="project" value="InterPro"/>
</dbReference>
<dbReference type="AlphaFoldDB" id="W0EZS7"/>
<dbReference type="OrthoDB" id="9809670at2"/>
<dbReference type="eggNOG" id="COG2972">
    <property type="taxonomic scope" value="Bacteria"/>
</dbReference>
<dbReference type="PANTHER" id="PTHR34220">
    <property type="entry name" value="SENSOR HISTIDINE KINASE YPDA"/>
    <property type="match status" value="1"/>
</dbReference>
<dbReference type="InterPro" id="IPR036890">
    <property type="entry name" value="HATPase_C_sf"/>
</dbReference>
<keyword evidence="4" id="KW-0418">Kinase</keyword>
<evidence type="ECO:0000256" key="2">
    <source>
        <dbReference type="SAM" id="SignalP"/>
    </source>
</evidence>
<protein>
    <submittedName>
        <fullName evidence="4">Histidine kinase</fullName>
    </submittedName>
</protein>
<proteinExistence type="predicted"/>
<dbReference type="InterPro" id="IPR005467">
    <property type="entry name" value="His_kinase_dom"/>
</dbReference>
<keyword evidence="5" id="KW-1185">Reference proteome</keyword>
<sequence length="568" mass="65104">MRRILIFFLCAAALSAKAQPGTVKMMDNDISTLSKDHAPLYKIEVLPQDSGYAPPEQARTAPYSIKNEALNFLFVDERSKYLPGAKKVIVRFYIARSIKAEELRYSIEENGTTKAANWAPLPDRRIAASGNEFNIFEIKNVRADNRFLHIGIYSIKDPGAVLFQTTSTINLAKPALAVFFTFQKDKPDTTKGEDGVINVQYNSFDRNMSGVTFNNKEVVINRTLFIKTDNAPQLFNLLIKYDVNEYMYFKPRWIKLSANVFTPLEDSMRAEGYNYKAEVPQELVRFSAKLQMFLYYNFTQLYGKKNKDFSYSSNDVEFTVKDVYVLSARDWLLISLVIGLPLSSIALLFILWYRGKQKRKLQQQRYISMEAKLKLQSIRSQLNPHFIFNALSGIQNLVHKNETGKAETYLGTFSRLTRNVLDDSDKEMITLHNEIKLLDDYLKMEQLRFGFQYHILANEDLDRYNIELPAMLLQPLIENAVKHGIASLKANGMITIDFEKSEDDLAIRLTDNGIGFDEVKEYNGMGLRLTRNRISLLNTVYKNTPVGLEMQSGTNGTIVIITLKNWLV</sequence>
<dbReference type="SUPFAM" id="SSF55874">
    <property type="entry name" value="ATPase domain of HSP90 chaperone/DNA topoisomerase II/histidine kinase"/>
    <property type="match status" value="1"/>
</dbReference>
<keyword evidence="2" id="KW-0732">Signal</keyword>
<dbReference type="PANTHER" id="PTHR34220:SF7">
    <property type="entry name" value="SENSOR HISTIDINE KINASE YPDA"/>
    <property type="match status" value="1"/>
</dbReference>
<evidence type="ECO:0000256" key="1">
    <source>
        <dbReference type="SAM" id="Phobius"/>
    </source>
</evidence>
<keyword evidence="1" id="KW-1133">Transmembrane helix</keyword>
<reference evidence="4 5" key="1">
    <citation type="submission" date="2013-12" db="EMBL/GenBank/DDBJ databases">
        <authorList>
            <consortium name="DOE Joint Genome Institute"/>
            <person name="Eisen J."/>
            <person name="Huntemann M."/>
            <person name="Han J."/>
            <person name="Chen A."/>
            <person name="Kyrpides N."/>
            <person name="Mavromatis K."/>
            <person name="Markowitz V."/>
            <person name="Palaniappan K."/>
            <person name="Ivanova N."/>
            <person name="Schaumberg A."/>
            <person name="Pati A."/>
            <person name="Liolios K."/>
            <person name="Nordberg H.P."/>
            <person name="Cantor M.N."/>
            <person name="Hua S.X."/>
            <person name="Woyke T."/>
        </authorList>
    </citation>
    <scope>NUCLEOTIDE SEQUENCE [LARGE SCALE GENOMIC DNA]</scope>
    <source>
        <strain evidence="5">DSM 19437</strain>
    </source>
</reference>
<name>W0EZS7_9BACT</name>
<feature type="transmembrane region" description="Helical" evidence="1">
    <location>
        <begin position="331"/>
        <end position="353"/>
    </location>
</feature>
<keyword evidence="1" id="KW-0812">Transmembrane</keyword>
<evidence type="ECO:0000259" key="3">
    <source>
        <dbReference type="PROSITE" id="PS50109"/>
    </source>
</evidence>
<dbReference type="InterPro" id="IPR003594">
    <property type="entry name" value="HATPase_dom"/>
</dbReference>
<dbReference type="HOGENOM" id="CLU_479684_0_0_10"/>
<dbReference type="Gene3D" id="3.30.565.10">
    <property type="entry name" value="Histidine kinase-like ATPase, C-terminal domain"/>
    <property type="match status" value="1"/>
</dbReference>
<dbReference type="GO" id="GO:0000155">
    <property type="term" value="F:phosphorelay sensor kinase activity"/>
    <property type="evidence" value="ECO:0007669"/>
    <property type="project" value="InterPro"/>
</dbReference>
<dbReference type="PROSITE" id="PS50109">
    <property type="entry name" value="HIS_KIN"/>
    <property type="match status" value="1"/>
</dbReference>
<accession>W0EZS7</accession>
<organism evidence="4 5">
    <name type="scientific">Niabella soli DSM 19437</name>
    <dbReference type="NCBI Taxonomy" id="929713"/>
    <lineage>
        <taxon>Bacteria</taxon>
        <taxon>Pseudomonadati</taxon>
        <taxon>Bacteroidota</taxon>
        <taxon>Chitinophagia</taxon>
        <taxon>Chitinophagales</taxon>
        <taxon>Chitinophagaceae</taxon>
        <taxon>Niabella</taxon>
    </lineage>
</organism>
<feature type="chain" id="PRO_5004787863" evidence="2">
    <location>
        <begin position="19"/>
        <end position="568"/>
    </location>
</feature>
<gene>
    <name evidence="4" type="ORF">NIASO_15990</name>
</gene>
<dbReference type="EMBL" id="CP007035">
    <property type="protein sequence ID" value="AHF16252.1"/>
    <property type="molecule type" value="Genomic_DNA"/>
</dbReference>